<dbReference type="AlphaFoldDB" id="A0A4C1TSQ7"/>
<organism evidence="1 2">
    <name type="scientific">Eumeta variegata</name>
    <name type="common">Bagworm moth</name>
    <name type="synonym">Eumeta japonica</name>
    <dbReference type="NCBI Taxonomy" id="151549"/>
    <lineage>
        <taxon>Eukaryota</taxon>
        <taxon>Metazoa</taxon>
        <taxon>Ecdysozoa</taxon>
        <taxon>Arthropoda</taxon>
        <taxon>Hexapoda</taxon>
        <taxon>Insecta</taxon>
        <taxon>Pterygota</taxon>
        <taxon>Neoptera</taxon>
        <taxon>Endopterygota</taxon>
        <taxon>Lepidoptera</taxon>
        <taxon>Glossata</taxon>
        <taxon>Ditrysia</taxon>
        <taxon>Tineoidea</taxon>
        <taxon>Psychidae</taxon>
        <taxon>Oiketicinae</taxon>
        <taxon>Eumeta</taxon>
    </lineage>
</organism>
<reference evidence="1 2" key="1">
    <citation type="journal article" date="2019" name="Commun. Biol.">
        <title>The bagworm genome reveals a unique fibroin gene that provides high tensile strength.</title>
        <authorList>
            <person name="Kono N."/>
            <person name="Nakamura H."/>
            <person name="Ohtoshi R."/>
            <person name="Tomita M."/>
            <person name="Numata K."/>
            <person name="Arakawa K."/>
        </authorList>
    </citation>
    <scope>NUCLEOTIDE SEQUENCE [LARGE SCALE GENOMIC DNA]</scope>
</reference>
<sequence length="116" mass="12961">MPIFFRVFELADSIKLALADLECGMKAKRTAEPGSELGQLCKCRGLNFVLADVKPDLINGCGLDWLSFINIFDSLIISRTDLRANQEFAYLLFYLLAELRSLVQHLSISNDSCTIA</sequence>
<dbReference type="EMBL" id="BGZK01000084">
    <property type="protein sequence ID" value="GBP17035.1"/>
    <property type="molecule type" value="Genomic_DNA"/>
</dbReference>
<protein>
    <submittedName>
        <fullName evidence="1">Uncharacterized protein</fullName>
    </submittedName>
</protein>
<comment type="caution">
    <text evidence="1">The sequence shown here is derived from an EMBL/GenBank/DDBJ whole genome shotgun (WGS) entry which is preliminary data.</text>
</comment>
<name>A0A4C1TSQ7_EUMVA</name>
<evidence type="ECO:0000313" key="2">
    <source>
        <dbReference type="Proteomes" id="UP000299102"/>
    </source>
</evidence>
<dbReference type="InterPro" id="IPR005312">
    <property type="entry name" value="DUF1759"/>
</dbReference>
<evidence type="ECO:0000313" key="1">
    <source>
        <dbReference type="EMBL" id="GBP17035.1"/>
    </source>
</evidence>
<dbReference type="Proteomes" id="UP000299102">
    <property type="component" value="Unassembled WGS sequence"/>
</dbReference>
<dbReference type="Pfam" id="PF03564">
    <property type="entry name" value="DUF1759"/>
    <property type="match status" value="1"/>
</dbReference>
<accession>A0A4C1TSQ7</accession>
<gene>
    <name evidence="1" type="ORF">EVAR_8108_1</name>
</gene>
<keyword evidence="2" id="KW-1185">Reference proteome</keyword>
<dbReference type="OrthoDB" id="7489123at2759"/>
<proteinExistence type="predicted"/>